<accession>A0A813H823</accession>
<keyword evidence="5 7" id="KW-0863">Zinc-finger</keyword>
<evidence type="ECO:0000259" key="15">
    <source>
        <dbReference type="PROSITE" id="PS50222"/>
    </source>
</evidence>
<evidence type="ECO:0008006" key="19">
    <source>
        <dbReference type="Google" id="ProtNLM"/>
    </source>
</evidence>
<feature type="region of interest" description="Disordered" evidence="9">
    <location>
        <begin position="836"/>
        <end position="873"/>
    </location>
</feature>
<keyword evidence="10" id="KW-0812">Transmembrane</keyword>
<feature type="compositionally biased region" description="Low complexity" evidence="9">
    <location>
        <begin position="2329"/>
        <end position="2347"/>
    </location>
</feature>
<keyword evidence="2" id="KW-0963">Cytoplasm</keyword>
<feature type="compositionally biased region" description="Basic and acidic residues" evidence="9">
    <location>
        <begin position="838"/>
        <end position="848"/>
    </location>
</feature>
<proteinExistence type="predicted"/>
<dbReference type="PROSITE" id="PS00018">
    <property type="entry name" value="EF_HAND_1"/>
    <property type="match status" value="1"/>
</dbReference>
<keyword evidence="8" id="KW-0175">Coiled coil</keyword>
<feature type="transmembrane region" description="Helical" evidence="10">
    <location>
        <begin position="810"/>
        <end position="829"/>
    </location>
</feature>
<evidence type="ECO:0000256" key="8">
    <source>
        <dbReference type="SAM" id="Coils"/>
    </source>
</evidence>
<dbReference type="SUPFAM" id="SSF49599">
    <property type="entry name" value="TRAF domain-like"/>
    <property type="match status" value="1"/>
</dbReference>
<dbReference type="PROSITE" id="PS50089">
    <property type="entry name" value="ZF_RING_2"/>
    <property type="match status" value="1"/>
</dbReference>
<dbReference type="InterPro" id="IPR013083">
    <property type="entry name" value="Znf_RING/FYVE/PHD"/>
</dbReference>
<evidence type="ECO:0000256" key="10">
    <source>
        <dbReference type="SAM" id="Phobius"/>
    </source>
</evidence>
<dbReference type="SUPFAM" id="SSF57850">
    <property type="entry name" value="RING/U-box"/>
    <property type="match status" value="1"/>
</dbReference>
<keyword evidence="10" id="KW-1133">Transmembrane helix</keyword>
<evidence type="ECO:0000256" key="1">
    <source>
        <dbReference type="ARBA" id="ARBA00004496"/>
    </source>
</evidence>
<dbReference type="Gene3D" id="2.60.210.10">
    <property type="entry name" value="Apoptosis, Tumor Necrosis Factor Receptor Associated Protein 2, Chain A"/>
    <property type="match status" value="1"/>
</dbReference>
<evidence type="ECO:0000259" key="16">
    <source>
        <dbReference type="PROSITE" id="PS51292"/>
    </source>
</evidence>
<dbReference type="Pfam" id="PF12906">
    <property type="entry name" value="RINGv"/>
    <property type="match status" value="1"/>
</dbReference>
<evidence type="ECO:0000259" key="13">
    <source>
        <dbReference type="PROSITE" id="PS50144"/>
    </source>
</evidence>
<evidence type="ECO:0000256" key="4">
    <source>
        <dbReference type="ARBA" id="ARBA00022737"/>
    </source>
</evidence>
<dbReference type="Gene3D" id="3.30.40.10">
    <property type="entry name" value="Zinc/RING finger domain, C3HC4 (zinc finger)"/>
    <property type="match status" value="2"/>
</dbReference>
<organism evidence="17 18">
    <name type="scientific">Polarella glacialis</name>
    <name type="common">Dinoflagellate</name>
    <dbReference type="NCBI Taxonomy" id="89957"/>
    <lineage>
        <taxon>Eukaryota</taxon>
        <taxon>Sar</taxon>
        <taxon>Alveolata</taxon>
        <taxon>Dinophyceae</taxon>
        <taxon>Suessiales</taxon>
        <taxon>Suessiaceae</taxon>
        <taxon>Polarella</taxon>
    </lineage>
</organism>
<feature type="domain" description="TRAF-type" evidence="14">
    <location>
        <begin position="952"/>
        <end position="1003"/>
    </location>
</feature>
<feature type="domain" description="MATH" evidence="13">
    <location>
        <begin position="43"/>
        <end position="174"/>
    </location>
</feature>
<feature type="domain" description="TRAF-type" evidence="14">
    <location>
        <begin position="897"/>
        <end position="947"/>
    </location>
</feature>
<feature type="transmembrane region" description="Helical" evidence="10">
    <location>
        <begin position="2449"/>
        <end position="2475"/>
    </location>
</feature>
<feature type="domain" description="EF-hand" evidence="15">
    <location>
        <begin position="712"/>
        <end position="747"/>
    </location>
</feature>
<evidence type="ECO:0000256" key="2">
    <source>
        <dbReference type="ARBA" id="ARBA00022490"/>
    </source>
</evidence>
<dbReference type="SMART" id="SM00744">
    <property type="entry name" value="RINGv"/>
    <property type="match status" value="1"/>
</dbReference>
<dbReference type="PROSITE" id="PS51292">
    <property type="entry name" value="ZF_RING_CH"/>
    <property type="match status" value="1"/>
</dbReference>
<dbReference type="InterPro" id="IPR001841">
    <property type="entry name" value="Znf_RING"/>
</dbReference>
<evidence type="ECO:0000256" key="5">
    <source>
        <dbReference type="ARBA" id="ARBA00022771"/>
    </source>
</evidence>
<feature type="chain" id="PRO_5032501930" description="Calmodulin" evidence="11">
    <location>
        <begin position="22"/>
        <end position="2645"/>
    </location>
</feature>
<keyword evidence="3 7" id="KW-0479">Metal-binding</keyword>
<evidence type="ECO:0000256" key="11">
    <source>
        <dbReference type="SAM" id="SignalP"/>
    </source>
</evidence>
<dbReference type="InterPro" id="IPR002083">
    <property type="entry name" value="MATH/TRAF_dom"/>
</dbReference>
<dbReference type="GO" id="GO:0005509">
    <property type="term" value="F:calcium ion binding"/>
    <property type="evidence" value="ECO:0007669"/>
    <property type="project" value="InterPro"/>
</dbReference>
<comment type="subcellular location">
    <subcellularLocation>
        <location evidence="1">Cytoplasm</location>
    </subcellularLocation>
</comment>
<protein>
    <recommendedName>
        <fullName evidence="19">Calmodulin</fullName>
    </recommendedName>
</protein>
<gene>
    <name evidence="17" type="ORF">PGLA2088_LOCUS1334</name>
</gene>
<evidence type="ECO:0000256" key="7">
    <source>
        <dbReference type="PROSITE-ProRule" id="PRU00207"/>
    </source>
</evidence>
<dbReference type="PANTHER" id="PTHR46347">
    <property type="entry name" value="RING/FYVE/PHD ZINC FINGER SUPERFAMILY PROTEIN"/>
    <property type="match status" value="1"/>
</dbReference>
<feature type="transmembrane region" description="Helical" evidence="10">
    <location>
        <begin position="2593"/>
        <end position="2619"/>
    </location>
</feature>
<feature type="region of interest" description="Disordered" evidence="9">
    <location>
        <begin position="1341"/>
        <end position="1360"/>
    </location>
</feature>
<comment type="caution">
    <text evidence="17">The sequence shown here is derived from an EMBL/GenBank/DDBJ whole genome shotgun (WGS) entry which is preliminary data.</text>
</comment>
<dbReference type="PROSITE" id="PS50144">
    <property type="entry name" value="MATH"/>
    <property type="match status" value="1"/>
</dbReference>
<dbReference type="GO" id="GO:0008270">
    <property type="term" value="F:zinc ion binding"/>
    <property type="evidence" value="ECO:0007669"/>
    <property type="project" value="UniProtKB-KW"/>
</dbReference>
<feature type="signal peptide" evidence="11">
    <location>
        <begin position="1"/>
        <end position="21"/>
    </location>
</feature>
<feature type="domain" description="RING-CH-type" evidence="16">
    <location>
        <begin position="2367"/>
        <end position="2434"/>
    </location>
</feature>
<feature type="coiled-coil region" evidence="8">
    <location>
        <begin position="2163"/>
        <end position="2197"/>
    </location>
</feature>
<dbReference type="Proteomes" id="UP000626109">
    <property type="component" value="Unassembled WGS sequence"/>
</dbReference>
<dbReference type="CDD" id="cd16495">
    <property type="entry name" value="RING_CH-C4HC3_MARCH"/>
    <property type="match status" value="1"/>
</dbReference>
<evidence type="ECO:0000259" key="12">
    <source>
        <dbReference type="PROSITE" id="PS50089"/>
    </source>
</evidence>
<feature type="zinc finger region" description="TRAF-type" evidence="7">
    <location>
        <begin position="952"/>
        <end position="1003"/>
    </location>
</feature>
<feature type="region of interest" description="Disordered" evidence="9">
    <location>
        <begin position="2329"/>
        <end position="2370"/>
    </location>
</feature>
<evidence type="ECO:0000313" key="17">
    <source>
        <dbReference type="EMBL" id="CAE8633736.1"/>
    </source>
</evidence>
<feature type="zinc finger region" description="TRAF-type" evidence="7">
    <location>
        <begin position="897"/>
        <end position="947"/>
    </location>
</feature>
<dbReference type="PANTHER" id="PTHR46347:SF1">
    <property type="entry name" value="RING_FYVE_PHD ZINC FINGER SUPERFAMILY PROTEIN"/>
    <property type="match status" value="1"/>
</dbReference>
<dbReference type="InterPro" id="IPR018247">
    <property type="entry name" value="EF_Hand_1_Ca_BS"/>
</dbReference>
<dbReference type="GO" id="GO:0005737">
    <property type="term" value="C:cytoplasm"/>
    <property type="evidence" value="ECO:0007669"/>
    <property type="project" value="UniProtKB-SubCell"/>
</dbReference>
<dbReference type="InterPro" id="IPR002048">
    <property type="entry name" value="EF_hand_dom"/>
</dbReference>
<dbReference type="PROSITE" id="PS50145">
    <property type="entry name" value="ZF_TRAF"/>
    <property type="match status" value="2"/>
</dbReference>
<dbReference type="CDD" id="cd00121">
    <property type="entry name" value="MATH"/>
    <property type="match status" value="1"/>
</dbReference>
<keyword evidence="11" id="KW-0732">Signal</keyword>
<feature type="transmembrane region" description="Helical" evidence="10">
    <location>
        <begin position="781"/>
        <end position="798"/>
    </location>
</feature>
<evidence type="ECO:0000256" key="6">
    <source>
        <dbReference type="ARBA" id="ARBA00022833"/>
    </source>
</evidence>
<sequence length="2645" mass="291810">MALRLCSCLLAAPLLWHLAGSSSEVCSAALNEESDSGPPLFDNVTIKFVIPNATSYAVGEAVRSPSVVLETTGWRFRLLVFPAGTGAYGESVTGAYVESEPPDSFDEDWSYRNVSFSIRLQNSRNKSRSMLKADIWNFSKTGSDRGWGSWVPSNDLRAGGWLTKDGQLSVAAKISTRIDFIIQPGVLVEALKGYIDDDGTDYYRIGDLGTVRRVNGVSECSSYFELFWPRTWETTVWERERRLSKPDWMDEYRFVKQQVLCEGSVLQAIDDHVDKHGNELRRAGDLGVASLTQGQLRISWARTGRSSKHRLSTWMHNFVFLELRPGALLQARSEFVDDGVEVNRPGDMGTLQSFVQEGNGTMMEIYWASSGQVSLSEIISWRRDYIFVKQQVLYEGVVLQAIDGHVDKEEFCQAGDFGKVVSLGSPGPGPELVGRKFRITWARTGRSSNHSLSSWMQRFAIFELRPGALLQTRGDFVQDGEEMYRPEDQGTLQSLFKAGNISMMSIYWARTARVTRLKVVRWLDHFDFLMQQVLYEEAVLVARRDESGADGQEVFKFGDHGIIAQLKWQGGQSRIMVYWQRTELFSSHPQETWMEHFHILSQSSCSATCGNHEPHLYSSLTFENVVREMQTFFGTTVGEKCLLDKFQSADVDDNGLLSVAEGARFHELAMDCSHSMFESSVESTAAADDDDGFPRSLENLLEEISTEYPHLHGLRSIRASLEAADADKNGQVSHEEYEVFLRILDRDLATIRSRVADESDTSAPEGFDFDLPFVDEGSVKVVLGIIMASLLAFAVWLLPPKLRRALGSACHGLVVMSISAAPYCLTATLQRLRKQSSRRTDASADAARKSPKSSLAQVDNNNRNNNLKGARNSKGAEKTVQCERCLEAVGSKELLRTHLKHACTMRRVECSFCRQRCSFCDLIDHQQHACAQRPVVCPLCQETCSAEGMGHHTEHLCELREVECSNSGRGCGWRGLGRELGPHESLACPCSTVTCTWCLEELEQMPGHVCPKVLAGDQCIVCFESFESLAQSRVLPAILLLGSRRTCVHFGTCCRCANDWNVQTPGRAQCPVCRKLYDGVTVVPANLIVPEEFAPETCSMQLCQFQRPLPPREKMVTGTTWFVSPLDIRFTHNSICDHFLPFEKDGEVRRLSILDSIQELLRPFEEPKELQIIDVVWHEGNLHVAGTFNRRLCMYRLLALFASERFGLIKVRVLNKDLPRLRFDEKLTTRCEGLTVEVRYGRQRQEQQQQQRFVGCSREEVLWNEAREMLDPMWGKSAAVSHVAEPIAQQPNPKDGYPADHSDNAEAVEEYIEADCTKQSSTEKVRGKMMQNTFHLPQEKELDLPGGRLPSSGKLDSCKSRSLRPLQARLEAVLHGEAFPSLGAAYPKQTESEPKTWFRPWNQTTGTAFESLLGWWGDSSDSKYELTTYLPGRSLTVRTLRSTGEVRCTQDASSQEAAVNSLRWVPFDSSRTAFEWFTSSAEEFRRQIEQFSLAGKSEDKILSEDLQGLGAFFEQSQAALRASADRAAESAQRLASQTDEGLQSVRGSFLASVGAAWQGQRASAAELEASELMRHFRAEAESMANSFADEPNGVFGSDPTMETATKSASSVALAARTLNVWRRRLDGDAEDGGRLTAPGLRGLLRSQGLKVALEAFSKSGQHRQPVFRAAARWAAEVEANDALDHSANGPEEVHVEDNGRPLSASMNFKDEAAGQELAGLLLRASEAPSELIVRLLHLLAESAEAADRCKSGALLAEATAAEEDLRWVIQVILATLPESCEADALASSRLCGALKKVMVAADSKSAVCRCGPSRNSFSSSLPDRTGNSGALSGFGTPGKIAPFSGGGRPVVGSEVWACWPVDGNWYRASIKGFCGRDRVKVIWSPDPGNGCSSPSEYVANASRGSDGAVFSELSNTAVMMVDATIRRPPPAPESQTPGSHWNAVLESVEAHGQQFRDLRRLGKQLDFHRDWWQQGLNSGGGGSSSSRAPAVAAKSEISKWRYAPHDGCHMDVRAAPMIGGMRSSSILIAGEIFDVCQSLVGADGVLYLKLSDGRGWVFDKKSGVGALCVRCEDSDEEEELLPDEVPEQIAPLSGAAESLSALRVEIEERAEALGIVASEREEEARTFKDQILCSTSAMRTELEALHSEREVAIVREDGLRMRREELLTQLLAVEEDLRQAEVDRRELDAREQNLNASRARVSEELDQQLEIAQEHRVLASCRQRVLLASVDAAKSVQEQIAERAAAASEAAQESCKLRSQEQLVGVTTLECDRSRSSELQELLECWHEEVWGPPSGALSRSPSTAASLKTAHLQDWRCSRAEAEGAAEITSTSSASASGASHDATTSNMASTLEDSGPLAASPQDGQQDPGERCCRICFDSEESAETGRLFCPCKCTGSMRFVHVACLNSWRAASSNEASYYKCDACHYEYRLQRLFIADLLTSSRFQILLTVLCFAVAACALGTLCQCLAPFLLPMAVDQLHLPPAVGLFLIEAVEGKGNPACWHGGYNYNLCCRGGKQGNPSCWDGLHDFHSCCEGPFQTMLRLHSFVAPALRLLCSGCMGLSVVGFAMYLHRQVREAWGQAGAGSPWQAFMLVAWLSSFGAAIGRLVAVVGAAVALRELYMVLSVQAKRVASRVGERILEVA</sequence>
<dbReference type="InterPro" id="IPR011016">
    <property type="entry name" value="Znf_RING-CH"/>
</dbReference>
<feature type="transmembrane region" description="Helical" evidence="10">
    <location>
        <begin position="2553"/>
        <end position="2573"/>
    </location>
</feature>
<feature type="domain" description="RING-type" evidence="12">
    <location>
        <begin position="1019"/>
        <end position="1074"/>
    </location>
</feature>
<reference evidence="17" key="1">
    <citation type="submission" date="2021-02" db="EMBL/GenBank/DDBJ databases">
        <authorList>
            <person name="Dougan E. K."/>
            <person name="Rhodes N."/>
            <person name="Thang M."/>
            <person name="Chan C."/>
        </authorList>
    </citation>
    <scope>NUCLEOTIDE SEQUENCE</scope>
</reference>
<evidence type="ECO:0000256" key="9">
    <source>
        <dbReference type="SAM" id="MobiDB-lite"/>
    </source>
</evidence>
<dbReference type="PROSITE" id="PS50222">
    <property type="entry name" value="EF_HAND_2"/>
    <property type="match status" value="1"/>
</dbReference>
<keyword evidence="6 7" id="KW-0862">Zinc</keyword>
<dbReference type="EMBL" id="CAJNNW010001011">
    <property type="protein sequence ID" value="CAE8633736.1"/>
    <property type="molecule type" value="Genomic_DNA"/>
</dbReference>
<dbReference type="InterPro" id="IPR001293">
    <property type="entry name" value="Znf_TRAF"/>
</dbReference>
<keyword evidence="10" id="KW-0472">Membrane</keyword>
<name>A0A813H823_POLGL</name>
<evidence type="ECO:0000256" key="3">
    <source>
        <dbReference type="ARBA" id="ARBA00022723"/>
    </source>
</evidence>
<dbReference type="InterPro" id="IPR008974">
    <property type="entry name" value="TRAF-like"/>
</dbReference>
<evidence type="ECO:0000313" key="18">
    <source>
        <dbReference type="Proteomes" id="UP000626109"/>
    </source>
</evidence>
<keyword evidence="4" id="KW-0677">Repeat</keyword>
<evidence type="ECO:0000259" key="14">
    <source>
        <dbReference type="PROSITE" id="PS50145"/>
    </source>
</evidence>